<feature type="transmembrane region" description="Helical" evidence="3">
    <location>
        <begin position="44"/>
        <end position="66"/>
    </location>
</feature>
<keyword evidence="3" id="KW-1133">Transmembrane helix</keyword>
<dbReference type="STRING" id="444597.BST26_20410"/>
<evidence type="ECO:0000256" key="1">
    <source>
        <dbReference type="SAM" id="Coils"/>
    </source>
</evidence>
<gene>
    <name evidence="4" type="ORF">BST26_20410</name>
</gene>
<proteinExistence type="predicted"/>
<feature type="compositionally biased region" description="Pro residues" evidence="2">
    <location>
        <begin position="248"/>
        <end position="268"/>
    </location>
</feature>
<reference evidence="4 5" key="1">
    <citation type="submission" date="2016-12" db="EMBL/GenBank/DDBJ databases">
        <title>The new phylogeny of genus Mycobacterium.</title>
        <authorList>
            <person name="Tortoli E."/>
            <person name="Trovato A."/>
            <person name="Cirillo D.M."/>
        </authorList>
    </citation>
    <scope>NUCLEOTIDE SEQUENCE [LARGE SCALE GENOMIC DNA]</scope>
    <source>
        <strain evidence="4 5">DSM 45130</strain>
    </source>
</reference>
<feature type="compositionally biased region" description="Low complexity" evidence="2">
    <location>
        <begin position="359"/>
        <end position="387"/>
    </location>
</feature>
<protein>
    <submittedName>
        <fullName evidence="4">Uncharacterized protein</fullName>
    </submittedName>
</protein>
<keyword evidence="3" id="KW-0472">Membrane</keyword>
<dbReference type="OrthoDB" id="4774085at2"/>
<dbReference type="Pfam" id="PF20570">
    <property type="entry name" value="DUF6779"/>
    <property type="match status" value="1"/>
</dbReference>
<keyword evidence="1" id="KW-0175">Coiled coil</keyword>
<accession>A0A1X0CTG6</accession>
<evidence type="ECO:0000256" key="3">
    <source>
        <dbReference type="SAM" id="Phobius"/>
    </source>
</evidence>
<keyword evidence="5" id="KW-1185">Reference proteome</keyword>
<feature type="coiled-coil region" evidence="1">
    <location>
        <begin position="115"/>
        <end position="142"/>
    </location>
</feature>
<feature type="compositionally biased region" description="Basic and acidic residues" evidence="2">
    <location>
        <begin position="436"/>
        <end position="445"/>
    </location>
</feature>
<keyword evidence="3" id="KW-0812">Transmembrane</keyword>
<dbReference type="InterPro" id="IPR046706">
    <property type="entry name" value="DUF6779"/>
</dbReference>
<evidence type="ECO:0000313" key="5">
    <source>
        <dbReference type="Proteomes" id="UP000192801"/>
    </source>
</evidence>
<comment type="caution">
    <text evidence="4">The sequence shown here is derived from an EMBL/GenBank/DDBJ whole genome shotgun (WGS) entry which is preliminary data.</text>
</comment>
<dbReference type="AlphaFoldDB" id="A0A1X0CTG6"/>
<evidence type="ECO:0000256" key="2">
    <source>
        <dbReference type="SAM" id="MobiDB-lite"/>
    </source>
</evidence>
<dbReference type="EMBL" id="MVHS01000083">
    <property type="protein sequence ID" value="ORA63279.1"/>
    <property type="molecule type" value="Genomic_DNA"/>
</dbReference>
<dbReference type="Proteomes" id="UP000192801">
    <property type="component" value="Unassembled WGS sequence"/>
</dbReference>
<organism evidence="4 5">
    <name type="scientific">Mycolicibacterium insubricum</name>
    <dbReference type="NCBI Taxonomy" id="444597"/>
    <lineage>
        <taxon>Bacteria</taxon>
        <taxon>Bacillati</taxon>
        <taxon>Actinomycetota</taxon>
        <taxon>Actinomycetes</taxon>
        <taxon>Mycobacteriales</taxon>
        <taxon>Mycobacteriaceae</taxon>
        <taxon>Mycolicibacterium</taxon>
    </lineage>
</organism>
<name>A0A1X0CTG6_9MYCO</name>
<evidence type="ECO:0000313" key="4">
    <source>
        <dbReference type="EMBL" id="ORA63279.1"/>
    </source>
</evidence>
<feature type="compositionally biased region" description="Basic and acidic residues" evidence="2">
    <location>
        <begin position="332"/>
        <end position="347"/>
    </location>
</feature>
<feature type="compositionally biased region" description="Low complexity" evidence="2">
    <location>
        <begin position="295"/>
        <end position="305"/>
    </location>
</feature>
<dbReference type="RefSeq" id="WP_083033659.1">
    <property type="nucleotide sequence ID" value="NZ_AP022618.1"/>
</dbReference>
<feature type="transmembrane region" description="Helical" evidence="3">
    <location>
        <begin position="20"/>
        <end position="38"/>
    </location>
</feature>
<sequence length="472" mass="50892">MTVGSRGARARRGVRTPGWVLLTVLLVLAIVASSALVFTNRVELLKLAVIAALWAAVVGSFVSVIYRRQADADAAKVRDLKFVYDLQLDREISARREYELSVESHLRREISAELRAATNDEVAALRAELAALRTNLEILFDADLSHRPALGHETRAAIGSDRPYGEPTDGYMAPDRVPSSRVTSDRVPFADDDEPPTAQTPIIDVHEAPLEPPPSTPQHAAPPVVMPAADEPYRGSHRRHAGAEPVSAPEPIPTPAPEPVRPPEPMPAAEPMRAPEPEPFPEEPAAGLREPQAEPAMRPGYAAAPGPAPFQPPIGHARPAMTPPSRHAGVSDFEHRPAAHRRPDSRPEPIGLIGDNPHAHAAPAEPGWAAHAAPAQPDWAAQAAPAEPGEKRRGGRRRARETTPPEEPSWTAEAEPAPLAGRHRGANTAEPEELEEHPGRHRSGETVESAAELLARLNQNPGGGGRRRRRED</sequence>
<feature type="region of interest" description="Disordered" evidence="2">
    <location>
        <begin position="155"/>
        <end position="472"/>
    </location>
</feature>